<dbReference type="Gene3D" id="2.30.30.110">
    <property type="match status" value="1"/>
</dbReference>
<dbReference type="PIRSF" id="PIRSF033490">
    <property type="entry name" value="MazF"/>
    <property type="match status" value="1"/>
</dbReference>
<dbReference type="PANTHER" id="PTHR33988">
    <property type="entry name" value="ENDORIBONUCLEASE MAZF-RELATED"/>
    <property type="match status" value="1"/>
</dbReference>
<accession>A0ABW1T5P6</accession>
<proteinExistence type="inferred from homology"/>
<comment type="caution">
    <text evidence="4">The sequence shown here is derived from an EMBL/GenBank/DDBJ whole genome shotgun (WGS) entry which is preliminary data.</text>
</comment>
<comment type="similarity">
    <text evidence="1 3">Belongs to the PemK/MazF family.</text>
</comment>
<gene>
    <name evidence="4" type="ORF">ACFP1H_00035</name>
</gene>
<dbReference type="InterPro" id="IPR003477">
    <property type="entry name" value="PemK-like"/>
</dbReference>
<dbReference type="EMBL" id="JBHSSA010000001">
    <property type="protein sequence ID" value="MFC6253027.1"/>
    <property type="molecule type" value="Genomic_DNA"/>
</dbReference>
<dbReference type="PANTHER" id="PTHR33988:SF3">
    <property type="entry name" value="ENDORIBONUCLEASE TOXIN CHPB-RELATED"/>
    <property type="match status" value="1"/>
</dbReference>
<organism evidence="4 5">
    <name type="scientific">Secundilactobacillus hailunensis</name>
    <dbReference type="NCBI Taxonomy" id="2559923"/>
    <lineage>
        <taxon>Bacteria</taxon>
        <taxon>Bacillati</taxon>
        <taxon>Bacillota</taxon>
        <taxon>Bacilli</taxon>
        <taxon>Lactobacillales</taxon>
        <taxon>Lactobacillaceae</taxon>
        <taxon>Secundilactobacillus</taxon>
    </lineage>
</organism>
<evidence type="ECO:0000256" key="3">
    <source>
        <dbReference type="PIRNR" id="PIRNR033490"/>
    </source>
</evidence>
<comment type="function">
    <text evidence="3">Toxic component of a type II toxin-antitoxin (TA) system.</text>
</comment>
<evidence type="ECO:0000256" key="1">
    <source>
        <dbReference type="ARBA" id="ARBA00007521"/>
    </source>
</evidence>
<name>A0ABW1T5P6_9LACO</name>
<evidence type="ECO:0000313" key="5">
    <source>
        <dbReference type="Proteomes" id="UP001596190"/>
    </source>
</evidence>
<dbReference type="Pfam" id="PF02452">
    <property type="entry name" value="PemK_toxin"/>
    <property type="match status" value="1"/>
</dbReference>
<evidence type="ECO:0000313" key="4">
    <source>
        <dbReference type="EMBL" id="MFC6253027.1"/>
    </source>
</evidence>
<reference evidence="5" key="1">
    <citation type="journal article" date="2019" name="Int. J. Syst. Evol. Microbiol.">
        <title>The Global Catalogue of Microorganisms (GCM) 10K type strain sequencing project: providing services to taxonomists for standard genome sequencing and annotation.</title>
        <authorList>
            <consortium name="The Broad Institute Genomics Platform"/>
            <consortium name="The Broad Institute Genome Sequencing Center for Infectious Disease"/>
            <person name="Wu L."/>
            <person name="Ma J."/>
        </authorList>
    </citation>
    <scope>NUCLEOTIDE SEQUENCE [LARGE SCALE GENOMIC DNA]</scope>
    <source>
        <strain evidence="5">CCM 8950</strain>
    </source>
</reference>
<keyword evidence="3" id="KW-0540">Nuclease</keyword>
<keyword evidence="5" id="KW-1185">Reference proteome</keyword>
<dbReference type="EC" id="3.1.-.-" evidence="3"/>
<evidence type="ECO:0000256" key="2">
    <source>
        <dbReference type="ARBA" id="ARBA00022649"/>
    </source>
</evidence>
<protein>
    <recommendedName>
        <fullName evidence="3">mRNA interferase</fullName>
        <ecNumber evidence="3">3.1.-.-</ecNumber>
    </recommendedName>
</protein>
<dbReference type="RefSeq" id="WP_137631798.1">
    <property type="nucleotide sequence ID" value="NZ_BJDO01000060.1"/>
</dbReference>
<dbReference type="InterPro" id="IPR011067">
    <property type="entry name" value="Plasmid_toxin/cell-grow_inhib"/>
</dbReference>
<dbReference type="Proteomes" id="UP001596190">
    <property type="component" value="Unassembled WGS sequence"/>
</dbReference>
<keyword evidence="3" id="KW-0255">Endonuclease</keyword>
<keyword evidence="2" id="KW-1277">Toxin-antitoxin system</keyword>
<keyword evidence="3" id="KW-0378">Hydrolase</keyword>
<sequence>MKYDFRQGEIYFTNLNPTKGHEQRGSRPVLIVSNNDFNVLTRLVKVVPITTKVKDFPTHIKLPQGLKTTGQILTQQERVIDLNNRHYQYVENCPKETLEDVLELISESY</sequence>
<dbReference type="SUPFAM" id="SSF50118">
    <property type="entry name" value="Cell growth inhibitor/plasmid maintenance toxic component"/>
    <property type="match status" value="1"/>
</dbReference>